<dbReference type="OrthoDB" id="3483594at2"/>
<keyword evidence="3" id="KW-1185">Reference proteome</keyword>
<organism evidence="2 3">
    <name type="scientific">Nocardiopsis gilva YIM 90087</name>
    <dbReference type="NCBI Taxonomy" id="1235441"/>
    <lineage>
        <taxon>Bacteria</taxon>
        <taxon>Bacillati</taxon>
        <taxon>Actinomycetota</taxon>
        <taxon>Actinomycetes</taxon>
        <taxon>Streptosporangiales</taxon>
        <taxon>Nocardiopsidaceae</taxon>
        <taxon>Nocardiopsis</taxon>
    </lineage>
</organism>
<dbReference type="InterPro" id="IPR007278">
    <property type="entry name" value="DUF397"/>
</dbReference>
<name>A0A223SE99_9ACTN</name>
<dbReference type="EMBL" id="CP022753">
    <property type="protein sequence ID" value="ASU86458.1"/>
    <property type="molecule type" value="Genomic_DNA"/>
</dbReference>
<feature type="domain" description="DUF397" evidence="1">
    <location>
        <begin position="15"/>
        <end position="55"/>
    </location>
</feature>
<evidence type="ECO:0000313" key="2">
    <source>
        <dbReference type="EMBL" id="ASU86458.1"/>
    </source>
</evidence>
<sequence length="61" mass="6576">MSWTCARPATRRKAGQWVDVANLSTGAAVRASTNPALGHIACHSTEWSAFLHAVRSDQLGR</sequence>
<accession>A0A223SE99</accession>
<protein>
    <submittedName>
        <fullName evidence="2">DUF397 domain-containing protein</fullName>
    </submittedName>
</protein>
<evidence type="ECO:0000313" key="3">
    <source>
        <dbReference type="Proteomes" id="UP000215005"/>
    </source>
</evidence>
<evidence type="ECO:0000259" key="1">
    <source>
        <dbReference type="Pfam" id="PF04149"/>
    </source>
</evidence>
<gene>
    <name evidence="2" type="ORF">CDO52_26630</name>
</gene>
<proteinExistence type="predicted"/>
<dbReference type="KEGG" id="ngv:CDO52_26630"/>
<dbReference type="Pfam" id="PF04149">
    <property type="entry name" value="DUF397"/>
    <property type="match status" value="1"/>
</dbReference>
<reference evidence="2 3" key="1">
    <citation type="submission" date="2017-08" db="EMBL/GenBank/DDBJ databases">
        <title>The complete genome sequence of Nocardiopsis gilva YIM 90087.</title>
        <authorList>
            <person name="Yin M."/>
            <person name="Tang S."/>
        </authorList>
    </citation>
    <scope>NUCLEOTIDE SEQUENCE [LARGE SCALE GENOMIC DNA]</scope>
    <source>
        <strain evidence="2 3">YIM 90087</strain>
    </source>
</reference>
<dbReference type="AlphaFoldDB" id="A0A223SE99"/>
<dbReference type="Proteomes" id="UP000215005">
    <property type="component" value="Chromosome"/>
</dbReference>